<dbReference type="GO" id="GO:0017168">
    <property type="term" value="F:5-oxoprolinase (ATP-hydrolyzing) activity"/>
    <property type="evidence" value="ECO:0007669"/>
    <property type="project" value="TreeGrafter"/>
</dbReference>
<feature type="domain" description="Hydantoinase/oxoprolinase N-terminal" evidence="5">
    <location>
        <begin position="8"/>
        <end position="216"/>
    </location>
</feature>
<dbReference type="InterPro" id="IPR045079">
    <property type="entry name" value="Oxoprolinase-like"/>
</dbReference>
<feature type="region of interest" description="Disordered" evidence="2">
    <location>
        <begin position="1487"/>
        <end position="1513"/>
    </location>
</feature>
<dbReference type="InterPro" id="IPR049517">
    <property type="entry name" value="ACX-like_C"/>
</dbReference>
<comment type="similarity">
    <text evidence="1">Belongs to the oxoprolinase family.</text>
</comment>
<dbReference type="Pfam" id="PF19278">
    <property type="entry name" value="Hydant_A_C"/>
    <property type="match status" value="1"/>
</dbReference>
<evidence type="ECO:0000256" key="2">
    <source>
        <dbReference type="SAM" id="MobiDB-lite"/>
    </source>
</evidence>
<evidence type="ECO:0000259" key="3">
    <source>
        <dbReference type="Pfam" id="PF01968"/>
    </source>
</evidence>
<dbReference type="PANTHER" id="PTHR11365">
    <property type="entry name" value="5-OXOPROLINASE RELATED"/>
    <property type="match status" value="1"/>
</dbReference>
<dbReference type="Pfam" id="PF02538">
    <property type="entry name" value="Hydantoinase_B"/>
    <property type="match status" value="2"/>
</dbReference>
<protein>
    <recommendedName>
        <fullName evidence="8">5-oxoprolinase</fullName>
    </recommendedName>
</protein>
<name>A0A2A4JBS8_HELVI</name>
<organism evidence="7">
    <name type="scientific">Heliothis virescens</name>
    <name type="common">Tobacco budworm moth</name>
    <dbReference type="NCBI Taxonomy" id="7102"/>
    <lineage>
        <taxon>Eukaryota</taxon>
        <taxon>Metazoa</taxon>
        <taxon>Ecdysozoa</taxon>
        <taxon>Arthropoda</taxon>
        <taxon>Hexapoda</taxon>
        <taxon>Insecta</taxon>
        <taxon>Pterygota</taxon>
        <taxon>Neoptera</taxon>
        <taxon>Endopterygota</taxon>
        <taxon>Lepidoptera</taxon>
        <taxon>Glossata</taxon>
        <taxon>Ditrysia</taxon>
        <taxon>Noctuoidea</taxon>
        <taxon>Noctuidae</taxon>
        <taxon>Heliothinae</taxon>
        <taxon>Heliothis</taxon>
    </lineage>
</organism>
<feature type="domain" description="Hydantoinase B/oxoprolinase" evidence="4">
    <location>
        <begin position="708"/>
        <end position="781"/>
    </location>
</feature>
<dbReference type="Pfam" id="PF05378">
    <property type="entry name" value="Hydant_A_N"/>
    <property type="match status" value="1"/>
</dbReference>
<evidence type="ECO:0000259" key="6">
    <source>
        <dbReference type="Pfam" id="PF19278"/>
    </source>
</evidence>
<feature type="domain" description="Acetophenone carboxylase-like C-terminal" evidence="6">
    <location>
        <begin position="518"/>
        <end position="683"/>
    </location>
</feature>
<sequence>MSPPGFQFAIDRGGTFTDVYARCPNGKVRVMKLLSVDPQNYDDAPREAIRRILQEETGNVLAADGKVNSSLIESIRMGTTVATNALLERKGAKMALVINKGFKDLMYIGNQARPNIFQLDIKRPGVLYTDVIEVDCRVIPALEDRCQMHKPSTWKTVTGTTGEKMLVIKDLEEEEVRRDLLTLKKKGIESVAVVLAHSYTYHDHEVRIGKIAEEIGFKQVSLSHAITSMVRMVPRGFTASADAYLTPHIREYVRGFADGFSGGLKGSNVLFMQSDGGLTPMNMFNGSRAILSGPAGGVVGYAMTAYQKETGLPVIGFDMGGTSTDVSRYAGSLEHVHEATTAGVTIQAPQLDINTVAAGGGSMLMFRSGLLVAGPESAGAEPGPACYRKGGPLTVTDANLLLGRLLPEYFPKIFGRNENEPLDRDATVAAFKKMTDEINSFLRQDGSKEMTMEEVAMGFINVANEAMCRPIRSVVRQALAHIVQEEQSPAAAVYCPEHFHQLDDQLDLLAAVARDKLIRQLDDQLDLLAAVARDKLIRQGIPESQIKTEPYLHLRYAGTDCALMVSPAPGGTPTACRHGDFYTAFVNRYKSEFGFTLSGRDVIVDDVRVRGVGMSTVPQETAPPSGKGTTPVPEKTTKVYFEGGYKDTSIYLLEKLKPEQVVTGPAIIMDSLSTILVEPDCRAEITVLGDIRIVIGSGKPKRITTALDSIQLSIFSHRFMSIAEQMGRVLQRTSISVNIKERLDFSCALFGADGGLVSNAPHIPVHLGAMQETVQYQVRSARTAASCPTRRTYLYIWGPCRRLCSIRYVRRGRRPRVQRAAHTCTFGGHAGDCAVSGTFGADGGLVSNAPHIPVHLGAMQETVQYQVRSARTAASCPTRRTYLYIWGPCRRLCSIRYVRRGRRPRVQRAAHTCTFGGHAGDCAVSGTFGADGGLVSNAPHIPVHLGAMQETVQYQVRSARTAASCPTRRTYLYIWGPCRRLCSIRYVRRGRRPRVQRAAHTCTFGGHAGDCAVSGTFGADGGLVSNAPHIPVHLGAMQETVQYQMKVRGDSLKPGDVLLANHPKAGGSHLPDLTVITPVFHDSHNRPIFFVASRGHHADIGGLTPGSMPPHSVCLAQEGAAFKSMLLVDAGNFNEELLTEELMKPGKEPGCSGTRNLADNLSDLKAQVAANQRGIQLVGELINEYGLDVVQAYMTHIQANAELAVRDMLKEIARNALSKTGSTVLQATEYMDNGTPIVLTVTLDKENGSAVCDFTGTGVEVWGNLNAPRAITLSALIYCLRCMVGHDVPLNQGCLNPVKVIIPPQSILDPSEHAAVVGGNVLTSQRIVDVVLKAFQVCAASQGCMNNLTLGEEDWGYYETVAGGSGAGPGWRGSGGVHTHMTNTRITDVEIVERRYPMLVTRFSLRPHSGGRGRWNGGDGVTRELVFRRSVQLSVLTERRSFQPYGMNGGEAGERGLNLLQRVDGRLINLGGKASIQAYPGDKYIMNSPSGGGYGPPSDTQTDEHTNKQTSAFLERGSVFEYRSAQESV</sequence>
<dbReference type="InterPro" id="IPR003692">
    <property type="entry name" value="Hydantoinase_B"/>
</dbReference>
<dbReference type="STRING" id="7102.A0A2A4JBS8"/>
<feature type="domain" description="Hydantoinase B/oxoprolinase" evidence="4">
    <location>
        <begin position="1015"/>
        <end position="1497"/>
    </location>
</feature>
<evidence type="ECO:0000259" key="5">
    <source>
        <dbReference type="Pfam" id="PF05378"/>
    </source>
</evidence>
<dbReference type="GO" id="GO:0006749">
    <property type="term" value="P:glutathione metabolic process"/>
    <property type="evidence" value="ECO:0007669"/>
    <property type="project" value="TreeGrafter"/>
</dbReference>
<dbReference type="InterPro" id="IPR008040">
    <property type="entry name" value="Hydant_A_N"/>
</dbReference>
<comment type="caution">
    <text evidence="7">The sequence shown here is derived from an EMBL/GenBank/DDBJ whole genome shotgun (WGS) entry which is preliminary data.</text>
</comment>
<accession>A0A2A4JBS8</accession>
<evidence type="ECO:0008006" key="8">
    <source>
        <dbReference type="Google" id="ProtNLM"/>
    </source>
</evidence>
<evidence type="ECO:0000256" key="1">
    <source>
        <dbReference type="ARBA" id="ARBA00010403"/>
    </source>
</evidence>
<dbReference type="Pfam" id="PF01968">
    <property type="entry name" value="Hydantoinase_A"/>
    <property type="match status" value="1"/>
</dbReference>
<dbReference type="EMBL" id="NWSH01002109">
    <property type="protein sequence ID" value="PCG69148.1"/>
    <property type="molecule type" value="Genomic_DNA"/>
</dbReference>
<gene>
    <name evidence="7" type="ORF">B5V51_4453</name>
</gene>
<feature type="domain" description="Hydantoinase A/oxoprolinase" evidence="3">
    <location>
        <begin position="235"/>
        <end position="477"/>
    </location>
</feature>
<dbReference type="InterPro" id="IPR002821">
    <property type="entry name" value="Hydantoinase_A"/>
</dbReference>
<proteinExistence type="inferred from homology"/>
<evidence type="ECO:0000313" key="7">
    <source>
        <dbReference type="EMBL" id="PCG69148.1"/>
    </source>
</evidence>
<evidence type="ECO:0000259" key="4">
    <source>
        <dbReference type="Pfam" id="PF02538"/>
    </source>
</evidence>
<dbReference type="PANTHER" id="PTHR11365:SF2">
    <property type="entry name" value="5-OXOPROLINASE"/>
    <property type="match status" value="1"/>
</dbReference>
<reference evidence="7" key="1">
    <citation type="submission" date="2017-09" db="EMBL/GenBank/DDBJ databases">
        <title>Contemporary evolution of a Lepidopteran species, Heliothis virescens, in response to modern agricultural practices.</title>
        <authorList>
            <person name="Fritz M.L."/>
            <person name="Deyonke A.M."/>
            <person name="Papanicolaou A."/>
            <person name="Micinski S."/>
            <person name="Westbrook J."/>
            <person name="Gould F."/>
        </authorList>
    </citation>
    <scope>NUCLEOTIDE SEQUENCE [LARGE SCALE GENOMIC DNA]</scope>
    <source>
        <strain evidence="7">HvINT-</strain>
        <tissue evidence="7">Whole body</tissue>
    </source>
</reference>
<dbReference type="GO" id="GO:0005829">
    <property type="term" value="C:cytosol"/>
    <property type="evidence" value="ECO:0007669"/>
    <property type="project" value="TreeGrafter"/>
</dbReference>